<feature type="transmembrane region" description="Helical" evidence="2">
    <location>
        <begin position="558"/>
        <end position="580"/>
    </location>
</feature>
<dbReference type="EMBL" id="JAVFKD010000012">
    <property type="protein sequence ID" value="KAK5993559.1"/>
    <property type="molecule type" value="Genomic_DNA"/>
</dbReference>
<comment type="caution">
    <text evidence="3">The sequence shown here is derived from an EMBL/GenBank/DDBJ whole genome shotgun (WGS) entry which is preliminary data.</text>
</comment>
<sequence>MISFYPNCSLPLQAPTSVAAPNVRSTLDIVWSCTSILILCSWSIQHLNVPPQFHPETTMQAFRLKMCFFFQKLKWMLATLIAPEALLAKALTDYRSAHLHSKLLQEFADEDGVPWSKTHTFFADMGGFAIRFSNGPVSWSNNPASPAQGNPSADLPSALSTSRRNENSAVNSRGLDWEQVMRRCWGDGETNAQNATGLSTDTSREGGQSHQGSEQELSSLHFEVNGQTQDTVYLVRHALPQTPSLLESQTHSAITPVPSGNFATQFDERPNNGIETETAEDNRVDWNSPHHLHPQKQSHLGIGFTGPETWRWLRRDFRYNIERRSLSYGRLAWQPHERHTEIGMEILSGLVIDRSHEKLITINGVSTILALEGDVWVLTAAQLYEARASNLISKLPYMTEDEISDKNKGDLLTKLFVLGQVVWLVVQMAARAITHKTSSPLEVMTLSFAACAFMIYLLLLNHPQDVKTPVYIRASRPCSLSDMRNMAFLCPTHFWAMANMRSDNAIPNNAYHHIWPLEQGRNPSNAWLLIGAGCGAAVFGGLHLIAWNIQFPTQTEHFLWKIASFITMLVPIADSLIFYLQYVLFGSLPYRWLHLLAGSVYNVILMVTMLAFVLARVFLVFEAFRSLYFLPPDAYTTTWAANMPHIG</sequence>
<evidence type="ECO:0000256" key="1">
    <source>
        <dbReference type="SAM" id="MobiDB-lite"/>
    </source>
</evidence>
<keyword evidence="2" id="KW-1133">Transmembrane helix</keyword>
<protein>
    <submittedName>
        <fullName evidence="3">Uncharacterized protein</fullName>
    </submittedName>
</protein>
<name>A0ABR0SNC5_9HYPO</name>
<reference evidence="3 4" key="1">
    <citation type="submission" date="2024-01" db="EMBL/GenBank/DDBJ databases">
        <title>Complete genome of Cladobotryum mycophilum ATHUM6906.</title>
        <authorList>
            <person name="Christinaki A.C."/>
            <person name="Myridakis A.I."/>
            <person name="Kouvelis V.N."/>
        </authorList>
    </citation>
    <scope>NUCLEOTIDE SEQUENCE [LARGE SCALE GENOMIC DNA]</scope>
    <source>
        <strain evidence="3 4">ATHUM6906</strain>
    </source>
</reference>
<gene>
    <name evidence="3" type="ORF">PT974_06993</name>
</gene>
<feature type="transmembrane region" description="Helical" evidence="2">
    <location>
        <begin position="441"/>
        <end position="459"/>
    </location>
</feature>
<evidence type="ECO:0000256" key="2">
    <source>
        <dbReference type="SAM" id="Phobius"/>
    </source>
</evidence>
<feature type="region of interest" description="Disordered" evidence="1">
    <location>
        <begin position="140"/>
        <end position="173"/>
    </location>
</feature>
<keyword evidence="4" id="KW-1185">Reference proteome</keyword>
<organism evidence="3 4">
    <name type="scientific">Cladobotryum mycophilum</name>
    <dbReference type="NCBI Taxonomy" id="491253"/>
    <lineage>
        <taxon>Eukaryota</taxon>
        <taxon>Fungi</taxon>
        <taxon>Dikarya</taxon>
        <taxon>Ascomycota</taxon>
        <taxon>Pezizomycotina</taxon>
        <taxon>Sordariomycetes</taxon>
        <taxon>Hypocreomycetidae</taxon>
        <taxon>Hypocreales</taxon>
        <taxon>Hypocreaceae</taxon>
        <taxon>Cladobotryum</taxon>
    </lineage>
</organism>
<evidence type="ECO:0000313" key="4">
    <source>
        <dbReference type="Proteomes" id="UP001338125"/>
    </source>
</evidence>
<feature type="transmembrane region" description="Helical" evidence="2">
    <location>
        <begin position="526"/>
        <end position="546"/>
    </location>
</feature>
<feature type="compositionally biased region" description="Polar residues" evidence="1">
    <location>
        <begin position="190"/>
        <end position="216"/>
    </location>
</feature>
<feature type="region of interest" description="Disordered" evidence="1">
    <location>
        <begin position="188"/>
        <end position="216"/>
    </location>
</feature>
<feature type="transmembrane region" description="Helical" evidence="2">
    <location>
        <begin position="600"/>
        <end position="621"/>
    </location>
</feature>
<proteinExistence type="predicted"/>
<dbReference type="PANTHER" id="PTHR35043">
    <property type="entry name" value="TRANSCRIPTION FACTOR DOMAIN-CONTAINING PROTEIN"/>
    <property type="match status" value="1"/>
</dbReference>
<accession>A0ABR0SNC5</accession>
<feature type="compositionally biased region" description="Polar residues" evidence="1">
    <location>
        <begin position="158"/>
        <end position="171"/>
    </location>
</feature>
<dbReference type="Proteomes" id="UP001338125">
    <property type="component" value="Unassembled WGS sequence"/>
</dbReference>
<dbReference type="PANTHER" id="PTHR35043:SF7">
    <property type="entry name" value="TRANSCRIPTION FACTOR DOMAIN-CONTAINING PROTEIN"/>
    <property type="match status" value="1"/>
</dbReference>
<keyword evidence="2" id="KW-0812">Transmembrane</keyword>
<evidence type="ECO:0000313" key="3">
    <source>
        <dbReference type="EMBL" id="KAK5993559.1"/>
    </source>
</evidence>
<feature type="compositionally biased region" description="Polar residues" evidence="1">
    <location>
        <begin position="140"/>
        <end position="151"/>
    </location>
</feature>
<keyword evidence="2" id="KW-0472">Membrane</keyword>